<dbReference type="InterPro" id="IPR000276">
    <property type="entry name" value="GPCR_Rhodpsn"/>
</dbReference>
<accession>A0A6P8SNY5</accession>
<keyword evidence="2 11" id="KW-1003">Cell membrane</keyword>
<dbReference type="RefSeq" id="XP_033817993.1">
    <property type="nucleotide sequence ID" value="XM_033962102.1"/>
</dbReference>
<feature type="transmembrane region" description="Helical" evidence="11">
    <location>
        <begin position="272"/>
        <end position="292"/>
    </location>
</feature>
<keyword evidence="6 10" id="KW-0297">G-protein coupled receptor</keyword>
<feature type="transmembrane region" description="Helical" evidence="11">
    <location>
        <begin position="238"/>
        <end position="260"/>
    </location>
</feature>
<dbReference type="Gene3D" id="1.20.1070.10">
    <property type="entry name" value="Rhodopsin 7-helix transmembrane proteins"/>
    <property type="match status" value="1"/>
</dbReference>
<evidence type="ECO:0000256" key="1">
    <source>
        <dbReference type="ARBA" id="ARBA00004651"/>
    </source>
</evidence>
<evidence type="ECO:0000256" key="8">
    <source>
        <dbReference type="ARBA" id="ARBA00023170"/>
    </source>
</evidence>
<comment type="subcellular location">
    <subcellularLocation>
        <location evidence="1 11">Cell membrane</location>
        <topology evidence="1 11">Multi-pass membrane protein</topology>
    </subcellularLocation>
</comment>
<gene>
    <name evidence="14" type="primary">LOC117368439</name>
</gene>
<keyword evidence="4 11" id="KW-0552">Olfaction</keyword>
<dbReference type="PRINTS" id="PR00245">
    <property type="entry name" value="OLFACTORYR"/>
</dbReference>
<keyword evidence="8 10" id="KW-0675">Receptor</keyword>
<dbReference type="CDD" id="cd13954">
    <property type="entry name" value="7tmA_OR"/>
    <property type="match status" value="1"/>
</dbReference>
<evidence type="ECO:0000256" key="11">
    <source>
        <dbReference type="RuleBase" id="RU363047"/>
    </source>
</evidence>
<dbReference type="InterPro" id="IPR017452">
    <property type="entry name" value="GPCR_Rhodpsn_7TM"/>
</dbReference>
<keyword evidence="13" id="KW-1185">Reference proteome</keyword>
<evidence type="ECO:0000313" key="13">
    <source>
        <dbReference type="Proteomes" id="UP000515159"/>
    </source>
</evidence>
<evidence type="ECO:0000313" key="14">
    <source>
        <dbReference type="RefSeq" id="XP_033817993.1"/>
    </source>
</evidence>
<dbReference type="GeneID" id="117368439"/>
<evidence type="ECO:0000256" key="10">
    <source>
        <dbReference type="RuleBase" id="RU000688"/>
    </source>
</evidence>
<keyword evidence="9 10" id="KW-0807">Transducer</keyword>
<dbReference type="FunCoup" id="A0A6P8SNY5">
    <property type="interactions" value="287"/>
</dbReference>
<dbReference type="InParanoid" id="A0A6P8SNY5"/>
<evidence type="ECO:0000256" key="7">
    <source>
        <dbReference type="ARBA" id="ARBA00023136"/>
    </source>
</evidence>
<dbReference type="PROSITE" id="PS50262">
    <property type="entry name" value="G_PROTEIN_RECEP_F1_2"/>
    <property type="match status" value="1"/>
</dbReference>
<dbReference type="FunFam" id="1.20.1070.10:FF:000015">
    <property type="entry name" value="Olfactory receptor"/>
    <property type="match status" value="1"/>
</dbReference>
<feature type="transmembrane region" description="Helical" evidence="11">
    <location>
        <begin position="204"/>
        <end position="226"/>
    </location>
</feature>
<dbReference type="InterPro" id="IPR000725">
    <property type="entry name" value="Olfact_rcpt"/>
</dbReference>
<feature type="domain" description="G-protein coupled receptors family 1 profile" evidence="12">
    <location>
        <begin position="41"/>
        <end position="290"/>
    </location>
</feature>
<sequence length="323" mass="36491">MRTKNHTIVTSFILFGMSDLPEHRILLFLVFLILYLLNLLGNIVMITLIVIDPQLKTPMYFFLCNLSFADMCLATVNVPNLLANLFSKSKTISYSGCIAQMHFFLITGIAECFLLSAMAYDRYVAICNPLHYTLVMNRKLCSLIAAGCWTIACLHSLLHTLLMSQLSFCGLNTIDHFFCDLLPLLKLSCSDISTNEIVLYTEGSIVGCGTFLCILISYIRIFITILSIRSSEGRHKAFSTCSSHLIVVTLYFGSAYFTYYQPSSSYTHERNRVMTVMYTVVTPMLNPYIYSLRNNDVKGALRRTIARRLISVQTCKASVLIKV</sequence>
<dbReference type="GO" id="GO:0005886">
    <property type="term" value="C:plasma membrane"/>
    <property type="evidence" value="ECO:0007669"/>
    <property type="project" value="UniProtKB-SubCell"/>
</dbReference>
<dbReference type="AlphaFoldDB" id="A0A6P8SNY5"/>
<reference evidence="14" key="1">
    <citation type="submission" date="2025-08" db="UniProtKB">
        <authorList>
            <consortium name="RefSeq"/>
        </authorList>
    </citation>
    <scope>IDENTIFICATION</scope>
</reference>
<evidence type="ECO:0000256" key="2">
    <source>
        <dbReference type="ARBA" id="ARBA00022475"/>
    </source>
</evidence>
<dbReference type="GO" id="GO:0004984">
    <property type="term" value="F:olfactory receptor activity"/>
    <property type="evidence" value="ECO:0007669"/>
    <property type="project" value="InterPro"/>
</dbReference>
<dbReference type="Proteomes" id="UP000515159">
    <property type="component" value="Chromosome 1"/>
</dbReference>
<dbReference type="Pfam" id="PF13853">
    <property type="entry name" value="7tm_4"/>
    <property type="match status" value="1"/>
</dbReference>
<keyword evidence="11" id="KW-0716">Sensory transduction</keyword>
<evidence type="ECO:0000256" key="9">
    <source>
        <dbReference type="ARBA" id="ARBA00023224"/>
    </source>
</evidence>
<feature type="transmembrane region" description="Helical" evidence="11">
    <location>
        <begin position="140"/>
        <end position="158"/>
    </location>
</feature>
<protein>
    <recommendedName>
        <fullName evidence="11">Olfactory receptor</fullName>
    </recommendedName>
</protein>
<keyword evidence="3 10" id="KW-0812">Transmembrane</keyword>
<comment type="similarity">
    <text evidence="10">Belongs to the G-protein coupled receptor 1 family.</text>
</comment>
<organism evidence="13 14">
    <name type="scientific">Geotrypetes seraphini</name>
    <name type="common">Gaboon caecilian</name>
    <name type="synonym">Caecilia seraphini</name>
    <dbReference type="NCBI Taxonomy" id="260995"/>
    <lineage>
        <taxon>Eukaryota</taxon>
        <taxon>Metazoa</taxon>
        <taxon>Chordata</taxon>
        <taxon>Craniata</taxon>
        <taxon>Vertebrata</taxon>
        <taxon>Euteleostomi</taxon>
        <taxon>Amphibia</taxon>
        <taxon>Gymnophiona</taxon>
        <taxon>Geotrypetes</taxon>
    </lineage>
</organism>
<dbReference type="OrthoDB" id="9894375at2759"/>
<dbReference type="GO" id="GO:0004930">
    <property type="term" value="F:G protein-coupled receptor activity"/>
    <property type="evidence" value="ECO:0007669"/>
    <property type="project" value="UniProtKB-KW"/>
</dbReference>
<dbReference type="PROSITE" id="PS00237">
    <property type="entry name" value="G_PROTEIN_RECEP_F1_1"/>
    <property type="match status" value="1"/>
</dbReference>
<feature type="transmembrane region" description="Helical" evidence="11">
    <location>
        <begin position="25"/>
        <end position="51"/>
    </location>
</feature>
<dbReference type="KEGG" id="gsh:117368439"/>
<dbReference type="PRINTS" id="PR00237">
    <property type="entry name" value="GPCRRHODOPSN"/>
</dbReference>
<evidence type="ECO:0000256" key="5">
    <source>
        <dbReference type="ARBA" id="ARBA00022989"/>
    </source>
</evidence>
<evidence type="ECO:0000256" key="3">
    <source>
        <dbReference type="ARBA" id="ARBA00022692"/>
    </source>
</evidence>
<proteinExistence type="inferred from homology"/>
<dbReference type="InterPro" id="IPR050516">
    <property type="entry name" value="Olfactory_GPCR"/>
</dbReference>
<feature type="transmembrane region" description="Helical" evidence="11">
    <location>
        <begin position="98"/>
        <end position="120"/>
    </location>
</feature>
<name>A0A6P8SNY5_GEOSA</name>
<feature type="transmembrane region" description="Helical" evidence="11">
    <location>
        <begin position="58"/>
        <end position="78"/>
    </location>
</feature>
<evidence type="ECO:0000259" key="12">
    <source>
        <dbReference type="PROSITE" id="PS50262"/>
    </source>
</evidence>
<keyword evidence="5 11" id="KW-1133">Transmembrane helix</keyword>
<evidence type="ECO:0000256" key="6">
    <source>
        <dbReference type="ARBA" id="ARBA00023040"/>
    </source>
</evidence>
<dbReference type="SUPFAM" id="SSF81321">
    <property type="entry name" value="Family A G protein-coupled receptor-like"/>
    <property type="match status" value="1"/>
</dbReference>
<keyword evidence="7 11" id="KW-0472">Membrane</keyword>
<dbReference type="PANTHER" id="PTHR26452">
    <property type="entry name" value="OLFACTORY RECEPTOR"/>
    <property type="match status" value="1"/>
</dbReference>
<evidence type="ECO:0000256" key="4">
    <source>
        <dbReference type="ARBA" id="ARBA00022725"/>
    </source>
</evidence>